<dbReference type="InterPro" id="IPR027450">
    <property type="entry name" value="AlkB-like"/>
</dbReference>
<dbReference type="EMBL" id="JAVRHX010000001">
    <property type="protein sequence ID" value="MDT0593381.1"/>
    <property type="molecule type" value="Genomic_DNA"/>
</dbReference>
<dbReference type="PROSITE" id="PS51471">
    <property type="entry name" value="FE2OG_OXY"/>
    <property type="match status" value="1"/>
</dbReference>
<dbReference type="SUPFAM" id="SSF51197">
    <property type="entry name" value="Clavaminate synthase-like"/>
    <property type="match status" value="1"/>
</dbReference>
<organism evidence="2 3">
    <name type="scientific">Glaciecola petra</name>
    <dbReference type="NCBI Taxonomy" id="3075602"/>
    <lineage>
        <taxon>Bacteria</taxon>
        <taxon>Pseudomonadati</taxon>
        <taxon>Pseudomonadota</taxon>
        <taxon>Gammaproteobacteria</taxon>
        <taxon>Alteromonadales</taxon>
        <taxon>Alteromonadaceae</taxon>
        <taxon>Glaciecola</taxon>
    </lineage>
</organism>
<evidence type="ECO:0000313" key="3">
    <source>
        <dbReference type="Proteomes" id="UP001253545"/>
    </source>
</evidence>
<dbReference type="PANTHER" id="PTHR31212">
    <property type="entry name" value="ALPHA-KETOGLUTARATE-DEPENDENT DIOXYGENASE ALKB HOMOLOG 3"/>
    <property type="match status" value="1"/>
</dbReference>
<evidence type="ECO:0000259" key="1">
    <source>
        <dbReference type="PROSITE" id="PS51471"/>
    </source>
</evidence>
<proteinExistence type="predicted"/>
<dbReference type="GO" id="GO:0051213">
    <property type="term" value="F:dioxygenase activity"/>
    <property type="evidence" value="ECO:0007669"/>
    <property type="project" value="UniProtKB-KW"/>
</dbReference>
<dbReference type="InterPro" id="IPR037151">
    <property type="entry name" value="AlkB-like_sf"/>
</dbReference>
<comment type="caution">
    <text evidence="2">The sequence shown here is derived from an EMBL/GenBank/DDBJ whole genome shotgun (WGS) entry which is preliminary data.</text>
</comment>
<keyword evidence="2" id="KW-0223">Dioxygenase</keyword>
<dbReference type="Gene3D" id="2.60.120.590">
    <property type="entry name" value="Alpha-ketoglutarate-dependent dioxygenase AlkB-like"/>
    <property type="match status" value="1"/>
</dbReference>
<keyword evidence="3" id="KW-1185">Reference proteome</keyword>
<keyword evidence="2" id="KW-0560">Oxidoreductase</keyword>
<name>A0ABU2ZMA8_9ALTE</name>
<feature type="domain" description="Fe2OG dioxygenase" evidence="1">
    <location>
        <begin position="127"/>
        <end position="224"/>
    </location>
</feature>
<evidence type="ECO:0000313" key="2">
    <source>
        <dbReference type="EMBL" id="MDT0593381.1"/>
    </source>
</evidence>
<dbReference type="RefSeq" id="WP_311366902.1">
    <property type="nucleotide sequence ID" value="NZ_JAVRHX010000001.1"/>
</dbReference>
<dbReference type="Proteomes" id="UP001253545">
    <property type="component" value="Unassembled WGS sequence"/>
</dbReference>
<protein>
    <submittedName>
        <fullName evidence="2">Alpha-ketoglutarate-dependent dioxygenase AlkB</fullName>
    </submittedName>
</protein>
<dbReference type="PANTHER" id="PTHR31212:SF4">
    <property type="entry name" value="ALPHA-KETOGLUTARATE-DEPENDENT DIOXYGENASE ALKB HOMOLOG 3"/>
    <property type="match status" value="1"/>
</dbReference>
<reference evidence="2 3" key="1">
    <citation type="submission" date="2023-09" db="EMBL/GenBank/DDBJ databases">
        <authorList>
            <person name="Rey-Velasco X."/>
        </authorList>
    </citation>
    <scope>NUCLEOTIDE SEQUENCE [LARGE SCALE GENOMIC DNA]</scope>
    <source>
        <strain evidence="2 3">P117</strain>
    </source>
</reference>
<dbReference type="Pfam" id="PF13532">
    <property type="entry name" value="2OG-FeII_Oxy_2"/>
    <property type="match status" value="1"/>
</dbReference>
<gene>
    <name evidence="2" type="ORF">RM552_00820</name>
</gene>
<accession>A0ABU2ZMA8</accession>
<dbReference type="InterPro" id="IPR005123">
    <property type="entry name" value="Oxoglu/Fe-dep_dioxygenase_dom"/>
</dbReference>
<sequence length="226" mass="25832">MLLLENEQGANQEAIDEALITKLCLIKANKECLIADLVLPNAKVDVREKWLSHEDGMSLYAYFYRQLAWQQAHITLYGKQHKIPRLQAWYGDPNTAYKYSGLLMQPLAWDPVLKHLKTLCEETLNVCFNSVLANLYRDGSDSMGMHADDEPELGVNPTIASVSLGQTRRFTFKQKQSKESVKIELQHSSLLTMAGQTQTYWQHGMNKSRTQTGPRINFTFRFVHPA</sequence>
<dbReference type="InterPro" id="IPR032854">
    <property type="entry name" value="ALKBH3"/>
</dbReference>